<evidence type="ECO:0000256" key="1">
    <source>
        <dbReference type="SAM" id="SignalP"/>
    </source>
</evidence>
<feature type="signal peptide" evidence="1">
    <location>
        <begin position="1"/>
        <end position="17"/>
    </location>
</feature>
<keyword evidence="3" id="KW-1185">Reference proteome</keyword>
<dbReference type="RefSeq" id="WP_044225972.1">
    <property type="nucleotide sequence ID" value="NZ_JBKAGJ010000002.1"/>
</dbReference>
<dbReference type="EMBL" id="JPOS01000082">
    <property type="protein sequence ID" value="KGE86032.1"/>
    <property type="molecule type" value="Genomic_DNA"/>
</dbReference>
<proteinExistence type="predicted"/>
<keyword evidence="1" id="KW-0732">Signal</keyword>
<reference evidence="2 3" key="1">
    <citation type="journal article" date="2014" name="Int. J. Syst. Evol. Microbiol.">
        <title>Phaeodactylibacter xiamenensis gen. nov., sp. nov., a member of the family Saprospiraceae isolated from the marine alga Phaeodactylum tricornutum.</title>
        <authorList>
            <person name="Chen Z.Jr."/>
            <person name="Lei X."/>
            <person name="Lai Q."/>
            <person name="Li Y."/>
            <person name="Zhang B."/>
            <person name="Zhang J."/>
            <person name="Zhang H."/>
            <person name="Yang L."/>
            <person name="Zheng W."/>
            <person name="Tian Y."/>
            <person name="Yu Z."/>
            <person name="Xu H.Jr."/>
            <person name="Zheng T."/>
        </authorList>
    </citation>
    <scope>NUCLEOTIDE SEQUENCE [LARGE SCALE GENOMIC DNA]</scope>
    <source>
        <strain evidence="2 3">KD52</strain>
    </source>
</reference>
<dbReference type="OrthoDB" id="935812at2"/>
<accession>A0A098S4A4</accession>
<comment type="caution">
    <text evidence="2">The sequence shown here is derived from an EMBL/GenBank/DDBJ whole genome shotgun (WGS) entry which is preliminary data.</text>
</comment>
<dbReference type="InterPro" id="IPR011990">
    <property type="entry name" value="TPR-like_helical_dom_sf"/>
</dbReference>
<sequence length="273" mass="31956">MRMLLIFVLAIMSSCLAAQPNCNVYMYNGDELKYKACRALEKTRGHYQFSRAYQEALDEVLAIDSTFAYAYRVKSTAYLKSGDFITWKKLMDKAVKYDPEEELFYRASCRYQFFRDYAGAIEDIELLDSLVDYDIGYSQNGDYHLNIIKALSYKAIGKLNESLQLFERQLSDSMYSVGIYDYLHLGVLYLEMGKFSLALRALKQQALENDIAENRYYMALVYKALRDEKRYMENIKLAKEKYENGVKMFDPYVEKMDQIFLTDIIDAMKTEGF</sequence>
<dbReference type="Gene3D" id="1.25.40.10">
    <property type="entry name" value="Tetratricopeptide repeat domain"/>
    <property type="match status" value="1"/>
</dbReference>
<dbReference type="PROSITE" id="PS51257">
    <property type="entry name" value="PROKAR_LIPOPROTEIN"/>
    <property type="match status" value="1"/>
</dbReference>
<evidence type="ECO:0008006" key="4">
    <source>
        <dbReference type="Google" id="ProtNLM"/>
    </source>
</evidence>
<name>A0A098S4A4_9BACT</name>
<dbReference type="AlphaFoldDB" id="A0A098S4A4"/>
<evidence type="ECO:0000313" key="3">
    <source>
        <dbReference type="Proteomes" id="UP000029736"/>
    </source>
</evidence>
<dbReference type="STRING" id="1524460.IX84_23075"/>
<dbReference type="SUPFAM" id="SSF48452">
    <property type="entry name" value="TPR-like"/>
    <property type="match status" value="1"/>
</dbReference>
<evidence type="ECO:0000313" key="2">
    <source>
        <dbReference type="EMBL" id="KGE86032.1"/>
    </source>
</evidence>
<gene>
    <name evidence="2" type="ORF">IX84_23075</name>
</gene>
<protein>
    <recommendedName>
        <fullName evidence="4">Tetratricopeptide repeat protein</fullName>
    </recommendedName>
</protein>
<organism evidence="2 3">
    <name type="scientific">Phaeodactylibacter xiamenensis</name>
    <dbReference type="NCBI Taxonomy" id="1524460"/>
    <lineage>
        <taxon>Bacteria</taxon>
        <taxon>Pseudomonadati</taxon>
        <taxon>Bacteroidota</taxon>
        <taxon>Saprospiria</taxon>
        <taxon>Saprospirales</taxon>
        <taxon>Haliscomenobacteraceae</taxon>
        <taxon>Phaeodactylibacter</taxon>
    </lineage>
</organism>
<dbReference type="Proteomes" id="UP000029736">
    <property type="component" value="Unassembled WGS sequence"/>
</dbReference>
<feature type="chain" id="PRO_5001947843" description="Tetratricopeptide repeat protein" evidence="1">
    <location>
        <begin position="18"/>
        <end position="273"/>
    </location>
</feature>